<keyword evidence="3" id="KW-1185">Reference proteome</keyword>
<protein>
    <submittedName>
        <fullName evidence="2">Uncharacterized protein</fullName>
    </submittedName>
</protein>
<sequence>MSRSTSWSPLDCVTLLLDEITHIWTSLHPIDHDYITAFVGNIPLFATRRSTEPTPTIEKYCTLIHRRTRISLSLYRPGPAHLPGHLPLQAHRYHNQAGSSSLGDSWEGRRTHRPTSTPKGTLVLEPNFKDATKSWLERTPP</sequence>
<feature type="compositionally biased region" description="Basic and acidic residues" evidence="1">
    <location>
        <begin position="127"/>
        <end position="141"/>
    </location>
</feature>
<comment type="caution">
    <text evidence="2">The sequence shown here is derived from an EMBL/GenBank/DDBJ whole genome shotgun (WGS) entry which is preliminary data.</text>
</comment>
<accession>A0A2I0HSQ5</accession>
<organism evidence="2 3">
    <name type="scientific">Punica granatum</name>
    <name type="common">Pomegranate</name>
    <dbReference type="NCBI Taxonomy" id="22663"/>
    <lineage>
        <taxon>Eukaryota</taxon>
        <taxon>Viridiplantae</taxon>
        <taxon>Streptophyta</taxon>
        <taxon>Embryophyta</taxon>
        <taxon>Tracheophyta</taxon>
        <taxon>Spermatophyta</taxon>
        <taxon>Magnoliopsida</taxon>
        <taxon>eudicotyledons</taxon>
        <taxon>Gunneridae</taxon>
        <taxon>Pentapetalae</taxon>
        <taxon>rosids</taxon>
        <taxon>malvids</taxon>
        <taxon>Myrtales</taxon>
        <taxon>Lythraceae</taxon>
        <taxon>Punica</taxon>
    </lineage>
</organism>
<name>A0A2I0HSQ5_PUNGR</name>
<dbReference type="EMBL" id="PGOL01005732">
    <property type="protein sequence ID" value="PKI34734.1"/>
    <property type="molecule type" value="Genomic_DNA"/>
</dbReference>
<reference evidence="2 3" key="1">
    <citation type="submission" date="2017-11" db="EMBL/GenBank/DDBJ databases">
        <title>De-novo sequencing of pomegranate (Punica granatum L.) genome.</title>
        <authorList>
            <person name="Akparov Z."/>
            <person name="Amiraslanov A."/>
            <person name="Hajiyeva S."/>
            <person name="Abbasov M."/>
            <person name="Kaur K."/>
            <person name="Hamwieh A."/>
            <person name="Solovyev V."/>
            <person name="Salamov A."/>
            <person name="Braich B."/>
            <person name="Kosarev P."/>
            <person name="Mahmoud A."/>
            <person name="Hajiyev E."/>
            <person name="Babayeva S."/>
            <person name="Izzatullayeva V."/>
            <person name="Mammadov A."/>
            <person name="Mammadov A."/>
            <person name="Sharifova S."/>
            <person name="Ojaghi J."/>
            <person name="Eynullazada K."/>
            <person name="Bayramov B."/>
            <person name="Abdulazimova A."/>
            <person name="Shahmuradov I."/>
        </authorList>
    </citation>
    <scope>NUCLEOTIDE SEQUENCE [LARGE SCALE GENOMIC DNA]</scope>
    <source>
        <strain evidence="3">cv. AG2017</strain>
        <tissue evidence="2">Leaf</tissue>
    </source>
</reference>
<dbReference type="AlphaFoldDB" id="A0A2I0HSQ5"/>
<dbReference type="Proteomes" id="UP000233551">
    <property type="component" value="Unassembled WGS sequence"/>
</dbReference>
<evidence type="ECO:0000256" key="1">
    <source>
        <dbReference type="SAM" id="MobiDB-lite"/>
    </source>
</evidence>
<proteinExistence type="predicted"/>
<gene>
    <name evidence="2" type="ORF">CRG98_044872</name>
</gene>
<evidence type="ECO:0000313" key="3">
    <source>
        <dbReference type="Proteomes" id="UP000233551"/>
    </source>
</evidence>
<feature type="region of interest" description="Disordered" evidence="1">
    <location>
        <begin position="93"/>
        <end position="141"/>
    </location>
</feature>
<evidence type="ECO:0000313" key="2">
    <source>
        <dbReference type="EMBL" id="PKI34734.1"/>
    </source>
</evidence>